<dbReference type="Proteomes" id="UP001157006">
    <property type="component" value="Chromosome 5"/>
</dbReference>
<name>A0AAV1B0L7_VICFA</name>
<evidence type="ECO:0000313" key="3">
    <source>
        <dbReference type="EMBL" id="CAI8614964.1"/>
    </source>
</evidence>
<keyword evidence="1" id="KW-1133">Transmembrane helix</keyword>
<reference evidence="3 4" key="1">
    <citation type="submission" date="2023-01" db="EMBL/GenBank/DDBJ databases">
        <authorList>
            <person name="Kreplak J."/>
        </authorList>
    </citation>
    <scope>NUCLEOTIDE SEQUENCE [LARGE SCALE GENOMIC DNA]</scope>
</reference>
<dbReference type="InterPro" id="IPR007321">
    <property type="entry name" value="Transposase_28"/>
</dbReference>
<keyword evidence="4" id="KW-1185">Reference proteome</keyword>
<keyword evidence="1" id="KW-0812">Transmembrane</keyword>
<evidence type="ECO:0000313" key="4">
    <source>
        <dbReference type="Proteomes" id="UP001157006"/>
    </source>
</evidence>
<protein>
    <recommendedName>
        <fullName evidence="2">Transposase (putative) gypsy type domain-containing protein</fullName>
    </recommendedName>
</protein>
<organism evidence="3 4">
    <name type="scientific">Vicia faba</name>
    <name type="common">Broad bean</name>
    <name type="synonym">Faba vulgaris</name>
    <dbReference type="NCBI Taxonomy" id="3906"/>
    <lineage>
        <taxon>Eukaryota</taxon>
        <taxon>Viridiplantae</taxon>
        <taxon>Streptophyta</taxon>
        <taxon>Embryophyta</taxon>
        <taxon>Tracheophyta</taxon>
        <taxon>Spermatophyta</taxon>
        <taxon>Magnoliopsida</taxon>
        <taxon>eudicotyledons</taxon>
        <taxon>Gunneridae</taxon>
        <taxon>Pentapetalae</taxon>
        <taxon>rosids</taxon>
        <taxon>fabids</taxon>
        <taxon>Fabales</taxon>
        <taxon>Fabaceae</taxon>
        <taxon>Papilionoideae</taxon>
        <taxon>50 kb inversion clade</taxon>
        <taxon>NPAAA clade</taxon>
        <taxon>Hologalegina</taxon>
        <taxon>IRL clade</taxon>
        <taxon>Fabeae</taxon>
        <taxon>Vicia</taxon>
    </lineage>
</organism>
<gene>
    <name evidence="3" type="ORF">VFH_V156000</name>
</gene>
<sequence length="178" mass="21267">MYDIVFWEMGLQLPFSDFQMVIFWHLRLAPSELHSNGVTFMRGFEIVYNCLKIGAIIPLFFYCFHLQKRKVDGKWRWVALKQGNMKLFKAYLEFVWHFKDKYILVQPFSSRAMLSVFRATPEYDENGAPVLNELGEHVSKLVYKFPFQWTRKHFDNKLGSYIWKEGELGDEDQRASLF</sequence>
<evidence type="ECO:0000259" key="2">
    <source>
        <dbReference type="Pfam" id="PF04195"/>
    </source>
</evidence>
<feature type="domain" description="Transposase (putative) gypsy type" evidence="2">
    <location>
        <begin position="6"/>
        <end position="67"/>
    </location>
</feature>
<proteinExistence type="predicted"/>
<dbReference type="AlphaFoldDB" id="A0AAV1B0L7"/>
<evidence type="ECO:0000256" key="1">
    <source>
        <dbReference type="SAM" id="Phobius"/>
    </source>
</evidence>
<feature type="transmembrane region" description="Helical" evidence="1">
    <location>
        <begin position="46"/>
        <end position="66"/>
    </location>
</feature>
<dbReference type="Pfam" id="PF04195">
    <property type="entry name" value="Transposase_28"/>
    <property type="match status" value="1"/>
</dbReference>
<accession>A0AAV1B0L7</accession>
<keyword evidence="1" id="KW-0472">Membrane</keyword>
<dbReference type="EMBL" id="OX451740">
    <property type="protein sequence ID" value="CAI8614964.1"/>
    <property type="molecule type" value="Genomic_DNA"/>
</dbReference>